<keyword evidence="3" id="KW-1185">Reference proteome</keyword>
<dbReference type="AlphaFoldDB" id="A0A918BY43"/>
<protein>
    <submittedName>
        <fullName evidence="2">Uncharacterized protein</fullName>
    </submittedName>
</protein>
<name>A0A918BY43_9ACTN</name>
<sequence>MRPALRTWLRIDAAPPTPRPAGPRPAPGGARTHTTRVTASHHAYGARTHAACGAHTRNGADPRRTAAPAPLSASRVRLSAGGCPGPSRHPESTAPGGLVSLA</sequence>
<feature type="region of interest" description="Disordered" evidence="1">
    <location>
        <begin position="1"/>
        <end position="102"/>
    </location>
</feature>
<reference evidence="2" key="1">
    <citation type="journal article" date="2014" name="Int. J. Syst. Evol. Microbiol.">
        <title>Complete genome sequence of Corynebacterium casei LMG S-19264T (=DSM 44701T), isolated from a smear-ripened cheese.</title>
        <authorList>
            <consortium name="US DOE Joint Genome Institute (JGI-PGF)"/>
            <person name="Walter F."/>
            <person name="Albersmeier A."/>
            <person name="Kalinowski J."/>
            <person name="Ruckert C."/>
        </authorList>
    </citation>
    <scope>NUCLEOTIDE SEQUENCE</scope>
    <source>
        <strain evidence="2">JCM 4403</strain>
    </source>
</reference>
<accession>A0A918BY43</accession>
<proteinExistence type="predicted"/>
<reference evidence="2" key="2">
    <citation type="submission" date="2020-09" db="EMBL/GenBank/DDBJ databases">
        <authorList>
            <person name="Sun Q."/>
            <person name="Ohkuma M."/>
        </authorList>
    </citation>
    <scope>NUCLEOTIDE SEQUENCE</scope>
    <source>
        <strain evidence="2">JCM 4403</strain>
    </source>
</reference>
<evidence type="ECO:0000313" key="3">
    <source>
        <dbReference type="Proteomes" id="UP000656732"/>
    </source>
</evidence>
<feature type="compositionally biased region" description="Pro residues" evidence="1">
    <location>
        <begin position="15"/>
        <end position="26"/>
    </location>
</feature>
<evidence type="ECO:0000256" key="1">
    <source>
        <dbReference type="SAM" id="MobiDB-lite"/>
    </source>
</evidence>
<evidence type="ECO:0000313" key="2">
    <source>
        <dbReference type="EMBL" id="GGQ96595.1"/>
    </source>
</evidence>
<dbReference type="EMBL" id="BMTU01000011">
    <property type="protein sequence ID" value="GGQ96595.1"/>
    <property type="molecule type" value="Genomic_DNA"/>
</dbReference>
<comment type="caution">
    <text evidence="2">The sequence shown here is derived from an EMBL/GenBank/DDBJ whole genome shotgun (WGS) entry which is preliminary data.</text>
</comment>
<dbReference type="Proteomes" id="UP000656732">
    <property type="component" value="Unassembled WGS sequence"/>
</dbReference>
<organism evidence="2 3">
    <name type="scientific">Streptomyces pilosus</name>
    <dbReference type="NCBI Taxonomy" id="28893"/>
    <lineage>
        <taxon>Bacteria</taxon>
        <taxon>Bacillati</taxon>
        <taxon>Actinomycetota</taxon>
        <taxon>Actinomycetes</taxon>
        <taxon>Kitasatosporales</taxon>
        <taxon>Streptomycetaceae</taxon>
        <taxon>Streptomyces</taxon>
    </lineage>
</organism>
<gene>
    <name evidence="2" type="ORF">GCM10010280_50280</name>
</gene>